<feature type="signal peptide" evidence="2">
    <location>
        <begin position="1"/>
        <end position="15"/>
    </location>
</feature>
<evidence type="ECO:0000313" key="4">
    <source>
        <dbReference type="Proteomes" id="UP000186594"/>
    </source>
</evidence>
<organism evidence="3 4">
    <name type="scientific">Neolecta irregularis (strain DAH-3)</name>
    <dbReference type="NCBI Taxonomy" id="1198029"/>
    <lineage>
        <taxon>Eukaryota</taxon>
        <taxon>Fungi</taxon>
        <taxon>Dikarya</taxon>
        <taxon>Ascomycota</taxon>
        <taxon>Taphrinomycotina</taxon>
        <taxon>Neolectales</taxon>
        <taxon>Neolectaceae</taxon>
        <taxon>Neolecta</taxon>
    </lineage>
</organism>
<reference evidence="3 4" key="1">
    <citation type="submission" date="2016-04" db="EMBL/GenBank/DDBJ databases">
        <title>Evolutionary innovation and constraint leading to complex multicellularity in the Ascomycota.</title>
        <authorList>
            <person name="Cisse O."/>
            <person name="Nguyen A."/>
            <person name="Hewitt D.A."/>
            <person name="Jedd G."/>
            <person name="Stajich J.E."/>
        </authorList>
    </citation>
    <scope>NUCLEOTIDE SEQUENCE [LARGE SCALE GENOMIC DNA]</scope>
    <source>
        <strain evidence="3 4">DAH-3</strain>
    </source>
</reference>
<proteinExistence type="predicted"/>
<keyword evidence="2" id="KW-0732">Signal</keyword>
<comment type="caution">
    <text evidence="3">The sequence shown here is derived from an EMBL/GenBank/DDBJ whole genome shotgun (WGS) entry which is preliminary data.</text>
</comment>
<dbReference type="Proteomes" id="UP000186594">
    <property type="component" value="Unassembled WGS sequence"/>
</dbReference>
<name>A0A1U7LKU1_NEOID</name>
<accession>A0A1U7LKU1</accession>
<gene>
    <name evidence="3" type="ORF">NEOLI_000849</name>
</gene>
<sequence length="487" mass="51259">MRYSLLSLSLPVVFGAPIKTVSYHTQLDFGICGDVNPKIIYTLNLDVNAGNTFEPESLQDFPQSPAGDIGQIVYSICRKLDKICQASKITLDICQAAGQAASKAPIGQFQADAFNGVWESSVQGGISTETLKGGIALEGKLTARSENLEPKSEPGEDDACSADDEGHGGVSSGNGNGIRDPAKTIPPVESPGGLTKSDPGQDDDCSDDDDEGHKGDVPIGNGTGSIPSPGETASAAQSPGGSGKPGLDRQNTGAGSSKLDLGTCTDATIRFGMGFPNFPAQEFRYKANNTGEFPHDAALRARVIMEFICDTLVNNCNAPQQSKLACDQIVKEIIAKDLPLTGAIADDFNRGLGFDTNFAAIKTDAESVATTVINGETVFLLPLDPKCKDPTILYGAGLGGRSSTEFSFKANNSLFFGGTAFNAEIVGRAICDGFQNNCGLKLTQEACSNFANSDDLKSKAKSPIFADIWNKRFNLTSDFAHSVQKPL</sequence>
<protein>
    <submittedName>
        <fullName evidence="3">Uncharacterized protein</fullName>
    </submittedName>
</protein>
<feature type="compositionally biased region" description="Basic and acidic residues" evidence="1">
    <location>
        <begin position="144"/>
        <end position="154"/>
    </location>
</feature>
<feature type="compositionally biased region" description="Acidic residues" evidence="1">
    <location>
        <begin position="200"/>
        <end position="210"/>
    </location>
</feature>
<keyword evidence="4" id="KW-1185">Reference proteome</keyword>
<dbReference type="OrthoDB" id="2141239at2759"/>
<dbReference type="AlphaFoldDB" id="A0A1U7LKU1"/>
<feature type="region of interest" description="Disordered" evidence="1">
    <location>
        <begin position="144"/>
        <end position="259"/>
    </location>
</feature>
<evidence type="ECO:0000256" key="2">
    <source>
        <dbReference type="SAM" id="SignalP"/>
    </source>
</evidence>
<feature type="chain" id="PRO_5012640285" evidence="2">
    <location>
        <begin position="16"/>
        <end position="487"/>
    </location>
</feature>
<dbReference type="EMBL" id="LXFE01002012">
    <property type="protein sequence ID" value="OLL23259.1"/>
    <property type="molecule type" value="Genomic_DNA"/>
</dbReference>
<dbReference type="STRING" id="1198029.A0A1U7LKU1"/>
<evidence type="ECO:0000256" key="1">
    <source>
        <dbReference type="SAM" id="MobiDB-lite"/>
    </source>
</evidence>
<dbReference type="OMA" id="QLTNACG"/>
<evidence type="ECO:0000313" key="3">
    <source>
        <dbReference type="EMBL" id="OLL23259.1"/>
    </source>
</evidence>